<dbReference type="PRINTS" id="PR00039">
    <property type="entry name" value="HTHLYSR"/>
</dbReference>
<dbReference type="RefSeq" id="WP_137260847.1">
    <property type="nucleotide sequence ID" value="NZ_SZQL01000003.1"/>
</dbReference>
<evidence type="ECO:0000256" key="4">
    <source>
        <dbReference type="ARBA" id="ARBA00023163"/>
    </source>
</evidence>
<dbReference type="InterPro" id="IPR000847">
    <property type="entry name" value="LysR_HTH_N"/>
</dbReference>
<dbReference type="PROSITE" id="PS50931">
    <property type="entry name" value="HTH_LYSR"/>
    <property type="match status" value="1"/>
</dbReference>
<dbReference type="GO" id="GO:0003700">
    <property type="term" value="F:DNA-binding transcription factor activity"/>
    <property type="evidence" value="ECO:0007669"/>
    <property type="project" value="InterPro"/>
</dbReference>
<sequence>MFDFRLKVFYTVAKRLSFTKAAADLFITQPAVTKHIQELEQYFKVQLFERQGNQIKLTQQGQVMLQYTEQLLTIYRKMEFDLNSFSDTHKGVLHLGASTTISQYIIPAALAEFHKKYKDVKVKLLNGNTEQIEHALLNNDIDLGLIEGKSKNVGIKYTEYVKDEIVLVSNIHHPLAKKSHITLHELKRIPLLIREAGSGTLDVIAYALKGVGLHFSQLNIEMELGSTEAIKTYLRSSNCMAFLSVHSVFTELSNHVFRIIDVDGLTIERFFYFIERQGTSEQLAHLFITFAKQYNLK</sequence>
<proteinExistence type="inferred from homology"/>
<evidence type="ECO:0000256" key="3">
    <source>
        <dbReference type="ARBA" id="ARBA00023125"/>
    </source>
</evidence>
<accession>A0A4U3L5S6</accession>
<dbReference type="Gene3D" id="1.10.10.10">
    <property type="entry name" value="Winged helix-like DNA-binding domain superfamily/Winged helix DNA-binding domain"/>
    <property type="match status" value="1"/>
</dbReference>
<dbReference type="CDD" id="cd08420">
    <property type="entry name" value="PBP2_CysL_like"/>
    <property type="match status" value="1"/>
</dbReference>
<organism evidence="6 7">
    <name type="scientific">Ilyomonas limi</name>
    <dbReference type="NCBI Taxonomy" id="2575867"/>
    <lineage>
        <taxon>Bacteria</taxon>
        <taxon>Pseudomonadati</taxon>
        <taxon>Bacteroidota</taxon>
        <taxon>Chitinophagia</taxon>
        <taxon>Chitinophagales</taxon>
        <taxon>Chitinophagaceae</taxon>
        <taxon>Ilyomonas</taxon>
    </lineage>
</organism>
<evidence type="ECO:0000313" key="6">
    <source>
        <dbReference type="EMBL" id="TKK70302.1"/>
    </source>
</evidence>
<dbReference type="SUPFAM" id="SSF53850">
    <property type="entry name" value="Periplasmic binding protein-like II"/>
    <property type="match status" value="1"/>
</dbReference>
<dbReference type="AlphaFoldDB" id="A0A4U3L5S6"/>
<keyword evidence="2" id="KW-0805">Transcription regulation</keyword>
<comment type="caution">
    <text evidence="6">The sequence shown here is derived from an EMBL/GenBank/DDBJ whole genome shotgun (WGS) entry which is preliminary data.</text>
</comment>
<name>A0A4U3L5S6_9BACT</name>
<dbReference type="Gene3D" id="3.40.190.290">
    <property type="match status" value="1"/>
</dbReference>
<evidence type="ECO:0000256" key="1">
    <source>
        <dbReference type="ARBA" id="ARBA00009437"/>
    </source>
</evidence>
<gene>
    <name evidence="6" type="ORF">FC093_06035</name>
</gene>
<dbReference type="Pfam" id="PF00126">
    <property type="entry name" value="HTH_1"/>
    <property type="match status" value="1"/>
</dbReference>
<dbReference type="InterPro" id="IPR036388">
    <property type="entry name" value="WH-like_DNA-bd_sf"/>
</dbReference>
<keyword evidence="7" id="KW-1185">Reference proteome</keyword>
<keyword evidence="3" id="KW-0238">DNA-binding</keyword>
<dbReference type="FunFam" id="1.10.10.10:FF:000001">
    <property type="entry name" value="LysR family transcriptional regulator"/>
    <property type="match status" value="1"/>
</dbReference>
<protein>
    <submittedName>
        <fullName evidence="6">LysR family transcriptional regulator</fullName>
    </submittedName>
</protein>
<keyword evidence="4" id="KW-0804">Transcription</keyword>
<dbReference type="OrthoDB" id="9785745at2"/>
<dbReference type="GO" id="GO:0000976">
    <property type="term" value="F:transcription cis-regulatory region binding"/>
    <property type="evidence" value="ECO:0007669"/>
    <property type="project" value="TreeGrafter"/>
</dbReference>
<evidence type="ECO:0000313" key="7">
    <source>
        <dbReference type="Proteomes" id="UP000305848"/>
    </source>
</evidence>
<reference evidence="6 7" key="1">
    <citation type="submission" date="2019-05" db="EMBL/GenBank/DDBJ databases">
        <title>Panacibacter sp. strain 17mud1-8 Genome sequencing and assembly.</title>
        <authorList>
            <person name="Chhetri G."/>
        </authorList>
    </citation>
    <scope>NUCLEOTIDE SEQUENCE [LARGE SCALE GENOMIC DNA]</scope>
    <source>
        <strain evidence="6 7">17mud1-8</strain>
    </source>
</reference>
<evidence type="ECO:0000256" key="2">
    <source>
        <dbReference type="ARBA" id="ARBA00023015"/>
    </source>
</evidence>
<dbReference type="EMBL" id="SZQL01000003">
    <property type="protein sequence ID" value="TKK70302.1"/>
    <property type="molecule type" value="Genomic_DNA"/>
</dbReference>
<evidence type="ECO:0000259" key="5">
    <source>
        <dbReference type="PROSITE" id="PS50931"/>
    </source>
</evidence>
<dbReference type="PANTHER" id="PTHR30126:SF39">
    <property type="entry name" value="HTH-TYPE TRANSCRIPTIONAL REGULATOR CYSL"/>
    <property type="match status" value="1"/>
</dbReference>
<dbReference type="InterPro" id="IPR036390">
    <property type="entry name" value="WH_DNA-bd_sf"/>
</dbReference>
<dbReference type="SUPFAM" id="SSF46785">
    <property type="entry name" value="Winged helix' DNA-binding domain"/>
    <property type="match status" value="1"/>
</dbReference>
<dbReference type="Pfam" id="PF03466">
    <property type="entry name" value="LysR_substrate"/>
    <property type="match status" value="1"/>
</dbReference>
<comment type="similarity">
    <text evidence="1">Belongs to the LysR transcriptional regulatory family.</text>
</comment>
<feature type="domain" description="HTH lysR-type" evidence="5">
    <location>
        <begin position="6"/>
        <end position="58"/>
    </location>
</feature>
<dbReference type="PANTHER" id="PTHR30126">
    <property type="entry name" value="HTH-TYPE TRANSCRIPTIONAL REGULATOR"/>
    <property type="match status" value="1"/>
</dbReference>
<dbReference type="InterPro" id="IPR005119">
    <property type="entry name" value="LysR_subst-bd"/>
</dbReference>
<dbReference type="Proteomes" id="UP000305848">
    <property type="component" value="Unassembled WGS sequence"/>
</dbReference>